<dbReference type="EMBL" id="BGPR01002093">
    <property type="protein sequence ID" value="GBM67643.1"/>
    <property type="molecule type" value="Genomic_DNA"/>
</dbReference>
<dbReference type="AlphaFoldDB" id="A0A4Y2HR46"/>
<keyword evidence="3" id="KW-1185">Reference proteome</keyword>
<dbReference type="Proteomes" id="UP000499080">
    <property type="component" value="Unassembled WGS sequence"/>
</dbReference>
<feature type="chain" id="PRO_5021281719" evidence="1">
    <location>
        <begin position="19"/>
        <end position="102"/>
    </location>
</feature>
<feature type="signal peptide" evidence="1">
    <location>
        <begin position="1"/>
        <end position="18"/>
    </location>
</feature>
<comment type="caution">
    <text evidence="2">The sequence shown here is derived from an EMBL/GenBank/DDBJ whole genome shotgun (WGS) entry which is preliminary data.</text>
</comment>
<evidence type="ECO:0000256" key="1">
    <source>
        <dbReference type="SAM" id="SignalP"/>
    </source>
</evidence>
<proteinExistence type="predicted"/>
<organism evidence="2 3">
    <name type="scientific">Araneus ventricosus</name>
    <name type="common">Orbweaver spider</name>
    <name type="synonym">Epeira ventricosa</name>
    <dbReference type="NCBI Taxonomy" id="182803"/>
    <lineage>
        <taxon>Eukaryota</taxon>
        <taxon>Metazoa</taxon>
        <taxon>Ecdysozoa</taxon>
        <taxon>Arthropoda</taxon>
        <taxon>Chelicerata</taxon>
        <taxon>Arachnida</taxon>
        <taxon>Araneae</taxon>
        <taxon>Araneomorphae</taxon>
        <taxon>Entelegynae</taxon>
        <taxon>Araneoidea</taxon>
        <taxon>Araneidae</taxon>
        <taxon>Araneus</taxon>
    </lineage>
</organism>
<gene>
    <name evidence="2" type="ORF">AVEN_81145_1</name>
</gene>
<accession>A0A4Y2HR46</accession>
<protein>
    <submittedName>
        <fullName evidence="2">Uncharacterized protein</fullName>
    </submittedName>
</protein>
<dbReference type="OrthoDB" id="9996331at2759"/>
<keyword evidence="1" id="KW-0732">Signal</keyword>
<name>A0A4Y2HR46_ARAVE</name>
<evidence type="ECO:0000313" key="3">
    <source>
        <dbReference type="Proteomes" id="UP000499080"/>
    </source>
</evidence>
<reference evidence="2 3" key="1">
    <citation type="journal article" date="2019" name="Sci. Rep.">
        <title>Orb-weaving spider Araneus ventricosus genome elucidates the spidroin gene catalogue.</title>
        <authorList>
            <person name="Kono N."/>
            <person name="Nakamura H."/>
            <person name="Ohtoshi R."/>
            <person name="Moran D.A.P."/>
            <person name="Shinohara A."/>
            <person name="Yoshida Y."/>
            <person name="Fujiwara M."/>
            <person name="Mori M."/>
            <person name="Tomita M."/>
            <person name="Arakawa K."/>
        </authorList>
    </citation>
    <scope>NUCLEOTIDE SEQUENCE [LARGE SCALE GENOMIC DNA]</scope>
</reference>
<sequence length="102" mass="11502">MGWKWVWHKLMLLEGILTVWVKDSGNQFQTKNSVLRSPVLGRPRVKDVIIIKSDSGRVLNRRGQGTRSHLSNIVERHSYRAGGIMVWAGISLDGLTDSMCSI</sequence>
<evidence type="ECO:0000313" key="2">
    <source>
        <dbReference type="EMBL" id="GBM67643.1"/>
    </source>
</evidence>